<feature type="compositionally biased region" description="Basic and acidic residues" evidence="1">
    <location>
        <begin position="135"/>
        <end position="152"/>
    </location>
</feature>
<keyword evidence="2" id="KW-0732">Signal</keyword>
<protein>
    <submittedName>
        <fullName evidence="3">Uncharacterized protein</fullName>
    </submittedName>
</protein>
<evidence type="ECO:0000256" key="2">
    <source>
        <dbReference type="SAM" id="SignalP"/>
    </source>
</evidence>
<comment type="caution">
    <text evidence="3">The sequence shown here is derived from an EMBL/GenBank/DDBJ whole genome shotgun (WGS) entry which is preliminary data.</text>
</comment>
<accession>A0A1R1PMV8</accession>
<proteinExistence type="predicted"/>
<evidence type="ECO:0000313" key="4">
    <source>
        <dbReference type="Proteomes" id="UP000188320"/>
    </source>
</evidence>
<keyword evidence="4" id="KW-1185">Reference proteome</keyword>
<feature type="region of interest" description="Disordered" evidence="1">
    <location>
        <begin position="127"/>
        <end position="183"/>
    </location>
</feature>
<sequence length="286" mass="31343">MKVSFRISTMLPLVQLGIQILASPLEGYNIFELGKVLYPEKKYLYGYDTNNSIKENSMNQELMIDNQQNTLQKDDQGGALKHVGDIIHAGNLQYNNFDNFIEDIYEFGSDSDAEYSLMNNIKVNDNKSGSQKQYVDVDRSKNSSDNTDHKQSESGQEGSAKNVQDLEQSSEHNLNDAQDNQNEDTQKCECGQLNNLKAAVAAQAQAAAIKAQGIAAAKAIVAAELRSGKSKLSVDERVEEALTGFSGLESYPEGEEFQYEVLYPIPSQDRGVAKDGAIGVSPPGNS</sequence>
<gene>
    <name evidence="3" type="ORF">AX774_g4235</name>
</gene>
<dbReference type="AlphaFoldDB" id="A0A1R1PMV8"/>
<dbReference type="EMBL" id="LSSK01000698">
    <property type="protein sequence ID" value="OMH82287.1"/>
    <property type="molecule type" value="Genomic_DNA"/>
</dbReference>
<feature type="chain" id="PRO_5013249468" evidence="2">
    <location>
        <begin position="28"/>
        <end position="286"/>
    </location>
</feature>
<organism evidence="3 4">
    <name type="scientific">Zancudomyces culisetae</name>
    <name type="common">Gut fungus</name>
    <name type="synonym">Smittium culisetae</name>
    <dbReference type="NCBI Taxonomy" id="1213189"/>
    <lineage>
        <taxon>Eukaryota</taxon>
        <taxon>Fungi</taxon>
        <taxon>Fungi incertae sedis</taxon>
        <taxon>Zoopagomycota</taxon>
        <taxon>Kickxellomycotina</taxon>
        <taxon>Harpellomycetes</taxon>
        <taxon>Harpellales</taxon>
        <taxon>Legeriomycetaceae</taxon>
        <taxon>Zancudomyces</taxon>
    </lineage>
</organism>
<evidence type="ECO:0000256" key="1">
    <source>
        <dbReference type="SAM" id="MobiDB-lite"/>
    </source>
</evidence>
<name>A0A1R1PMV8_ZANCU</name>
<feature type="compositionally biased region" description="Polar residues" evidence="1">
    <location>
        <begin position="153"/>
        <end position="168"/>
    </location>
</feature>
<reference evidence="4" key="1">
    <citation type="submission" date="2017-01" db="EMBL/GenBank/DDBJ databases">
        <authorList>
            <person name="Wang Y."/>
            <person name="White M."/>
            <person name="Kvist S."/>
            <person name="Moncalvo J.-M."/>
        </authorList>
    </citation>
    <scope>NUCLEOTIDE SEQUENCE [LARGE SCALE GENOMIC DNA]</scope>
    <source>
        <strain evidence="4">COL-18-3</strain>
    </source>
</reference>
<feature type="signal peptide" evidence="2">
    <location>
        <begin position="1"/>
        <end position="27"/>
    </location>
</feature>
<dbReference type="Proteomes" id="UP000188320">
    <property type="component" value="Unassembled WGS sequence"/>
</dbReference>
<evidence type="ECO:0000313" key="3">
    <source>
        <dbReference type="EMBL" id="OMH82287.1"/>
    </source>
</evidence>